<dbReference type="Proteomes" id="UP000319555">
    <property type="component" value="Unassembled WGS sequence"/>
</dbReference>
<dbReference type="PANTHER" id="PTHR47894">
    <property type="entry name" value="HTH-TYPE TRANSCRIPTIONAL REGULATOR GADX"/>
    <property type="match status" value="1"/>
</dbReference>
<evidence type="ECO:0000256" key="1">
    <source>
        <dbReference type="ARBA" id="ARBA00023015"/>
    </source>
</evidence>
<keyword evidence="3" id="KW-0804">Transcription</keyword>
<dbReference type="RefSeq" id="WP_246097261.1">
    <property type="nucleotide sequence ID" value="NZ_FXTE01000010.1"/>
</dbReference>
<dbReference type="PROSITE" id="PS01124">
    <property type="entry name" value="HTH_ARAC_FAMILY_2"/>
    <property type="match status" value="1"/>
</dbReference>
<feature type="domain" description="HTH araC/xylS-type" evidence="4">
    <location>
        <begin position="240"/>
        <end position="337"/>
    </location>
</feature>
<dbReference type="InterPro" id="IPR018060">
    <property type="entry name" value="HTH_AraC"/>
</dbReference>
<keyword evidence="6" id="KW-1185">Reference proteome</keyword>
<dbReference type="GO" id="GO:0003700">
    <property type="term" value="F:DNA-binding transcription factor activity"/>
    <property type="evidence" value="ECO:0007669"/>
    <property type="project" value="InterPro"/>
</dbReference>
<dbReference type="AlphaFoldDB" id="A0A521EBG6"/>
<dbReference type="Gene3D" id="1.10.10.60">
    <property type="entry name" value="Homeodomain-like"/>
    <property type="match status" value="1"/>
</dbReference>
<dbReference type="PANTHER" id="PTHR47894:SF1">
    <property type="entry name" value="HTH-TYPE TRANSCRIPTIONAL REGULATOR VQSM"/>
    <property type="match status" value="1"/>
</dbReference>
<dbReference type="Pfam" id="PF12833">
    <property type="entry name" value="HTH_18"/>
    <property type="match status" value="1"/>
</dbReference>
<reference evidence="5 6" key="1">
    <citation type="submission" date="2017-05" db="EMBL/GenBank/DDBJ databases">
        <authorList>
            <person name="Varghese N."/>
            <person name="Submissions S."/>
        </authorList>
    </citation>
    <scope>NUCLEOTIDE SEQUENCE [LARGE SCALE GENOMIC DNA]</scope>
    <source>
        <strain evidence="5 6">DSM 28009</strain>
    </source>
</reference>
<evidence type="ECO:0000313" key="5">
    <source>
        <dbReference type="EMBL" id="SMO81284.1"/>
    </source>
</evidence>
<dbReference type="InterPro" id="IPR009057">
    <property type="entry name" value="Homeodomain-like_sf"/>
</dbReference>
<keyword evidence="2" id="KW-0238">DNA-binding</keyword>
<evidence type="ECO:0000313" key="6">
    <source>
        <dbReference type="Proteomes" id="UP000319555"/>
    </source>
</evidence>
<dbReference type="InterPro" id="IPR032687">
    <property type="entry name" value="AraC-type_N"/>
</dbReference>
<dbReference type="GO" id="GO:0005829">
    <property type="term" value="C:cytosol"/>
    <property type="evidence" value="ECO:0007669"/>
    <property type="project" value="TreeGrafter"/>
</dbReference>
<keyword evidence="1" id="KW-0805">Transcription regulation</keyword>
<proteinExistence type="predicted"/>
<dbReference type="InterPro" id="IPR020449">
    <property type="entry name" value="Tscrpt_reg_AraC-type_HTH"/>
</dbReference>
<dbReference type="PRINTS" id="PR00032">
    <property type="entry name" value="HTHARAC"/>
</dbReference>
<dbReference type="GO" id="GO:0000976">
    <property type="term" value="F:transcription cis-regulatory region binding"/>
    <property type="evidence" value="ECO:0007669"/>
    <property type="project" value="TreeGrafter"/>
</dbReference>
<gene>
    <name evidence="5" type="ORF">SAMN06265380_11079</name>
</gene>
<accession>A0A521EBG6</accession>
<sequence>MTNVAPTILSTVSSQFVDDWLAALRALCPEAQMASLLSRSGLNADTRSPNGRVTLDQIVCLYQLAAVETGDEMMGLWSRPVRPRALQHLLTTVREATSLPSALYRFSTFWNLLLDDYQFDLDDTDSALTLSLNPQTDAPVQRFGHMLILKLAHGLMSWLAGHEVPVKAVDFAFDRPDFDQDYAIIFPASLRFGQPATAISFDPNALGPVQTRSTADLDRFLQNAPRDWIFTSSREHTQSLRVRTYLGQAGWDAATLTQTASAMHMTPRTLIRRLQADGTSFQAIKDALRRDTAIRDLQAGRKSVEAIAQDVGFSSAANFHRAFQRWTGSRPSSYRRKKRKAPFLSLLDNDLSAQEIELSKPDR</sequence>
<dbReference type="EMBL" id="FXTE01000010">
    <property type="protein sequence ID" value="SMO81284.1"/>
    <property type="molecule type" value="Genomic_DNA"/>
</dbReference>
<name>A0A521EBG6_9RHOB</name>
<protein>
    <submittedName>
        <fullName evidence="5">Transcriptional regulator, AraC family</fullName>
    </submittedName>
</protein>
<evidence type="ECO:0000256" key="3">
    <source>
        <dbReference type="ARBA" id="ARBA00023163"/>
    </source>
</evidence>
<dbReference type="Pfam" id="PF12625">
    <property type="entry name" value="Arabinose_bd"/>
    <property type="match status" value="1"/>
</dbReference>
<evidence type="ECO:0000259" key="4">
    <source>
        <dbReference type="PROSITE" id="PS01124"/>
    </source>
</evidence>
<organism evidence="5 6">
    <name type="scientific">Ruegeria faecimaris</name>
    <dbReference type="NCBI Taxonomy" id="686389"/>
    <lineage>
        <taxon>Bacteria</taxon>
        <taxon>Pseudomonadati</taxon>
        <taxon>Pseudomonadota</taxon>
        <taxon>Alphaproteobacteria</taxon>
        <taxon>Rhodobacterales</taxon>
        <taxon>Roseobacteraceae</taxon>
        <taxon>Ruegeria</taxon>
    </lineage>
</organism>
<dbReference type="SUPFAM" id="SSF46689">
    <property type="entry name" value="Homeodomain-like"/>
    <property type="match status" value="1"/>
</dbReference>
<evidence type="ECO:0000256" key="2">
    <source>
        <dbReference type="ARBA" id="ARBA00023125"/>
    </source>
</evidence>
<dbReference type="SMART" id="SM00342">
    <property type="entry name" value="HTH_ARAC"/>
    <property type="match status" value="1"/>
</dbReference>